<dbReference type="CDD" id="cd06577">
    <property type="entry name" value="PASTA_pknB"/>
    <property type="match status" value="3"/>
</dbReference>
<dbReference type="AlphaFoldDB" id="A0A1F5RF17"/>
<evidence type="ECO:0000313" key="3">
    <source>
        <dbReference type="EMBL" id="OGF12984.1"/>
    </source>
</evidence>
<dbReference type="SUPFAM" id="SSF54184">
    <property type="entry name" value="Penicillin-binding protein 2x (pbp-2x), c-terminal domain"/>
    <property type="match status" value="1"/>
</dbReference>
<proteinExistence type="predicted"/>
<dbReference type="InterPro" id="IPR005543">
    <property type="entry name" value="PASTA_dom"/>
</dbReference>
<dbReference type="SMART" id="SM00740">
    <property type="entry name" value="PASTA"/>
    <property type="match status" value="3"/>
</dbReference>
<dbReference type="Proteomes" id="UP000177230">
    <property type="component" value="Unassembled WGS sequence"/>
</dbReference>
<feature type="domain" description="PASTA" evidence="2">
    <location>
        <begin position="107"/>
        <end position="171"/>
    </location>
</feature>
<accession>A0A1F5RF17</accession>
<evidence type="ECO:0000259" key="2">
    <source>
        <dbReference type="PROSITE" id="PS51178"/>
    </source>
</evidence>
<comment type="caution">
    <text evidence="3">The sequence shown here is derived from an EMBL/GenBank/DDBJ whole genome shotgun (WGS) entry which is preliminary data.</text>
</comment>
<feature type="domain" description="PASTA" evidence="2">
    <location>
        <begin position="38"/>
        <end position="105"/>
    </location>
</feature>
<dbReference type="PROSITE" id="PS51178">
    <property type="entry name" value="PASTA"/>
    <property type="match status" value="3"/>
</dbReference>
<sequence length="244" mass="26125">MPIYEQTSNKKNVWVAILSGALSGLITTILFWAFIQPILEMSEVPDVTGKKVEIAKSLLEGRGFRVYEETAISDPTVPDGTVSKQDPVPGSKVRKGWTVKVWPNSAGAEVPNMKSLPLAQATVVLQQSGLKLGQVIMQPSDSVEKDGVISSNPVFGLKVSKDSAVDLIVSAGAGEVAVPSVRGWGRSRAQEMIKQAGLNVGGIRYVYDEEQDPGLVIRQDPSPGSKVAKGSNVNLWISTDVEPE</sequence>
<organism evidence="3 4">
    <name type="scientific">Candidatus Edwardsbacteria bacterium GWF2_54_11</name>
    <dbReference type="NCBI Taxonomy" id="1817851"/>
    <lineage>
        <taxon>Bacteria</taxon>
        <taxon>Candidatus Edwardsiibacteriota</taxon>
    </lineage>
</organism>
<evidence type="ECO:0000256" key="1">
    <source>
        <dbReference type="SAM" id="Phobius"/>
    </source>
</evidence>
<dbReference type="Pfam" id="PF03793">
    <property type="entry name" value="PASTA"/>
    <property type="match status" value="3"/>
</dbReference>
<keyword evidence="1" id="KW-0812">Transmembrane</keyword>
<keyword evidence="1" id="KW-0472">Membrane</keyword>
<reference evidence="3 4" key="1">
    <citation type="journal article" date="2016" name="Nat. Commun.">
        <title>Thousands of microbial genomes shed light on interconnected biogeochemical processes in an aquifer system.</title>
        <authorList>
            <person name="Anantharaman K."/>
            <person name="Brown C.T."/>
            <person name="Hug L.A."/>
            <person name="Sharon I."/>
            <person name="Castelle C.J."/>
            <person name="Probst A.J."/>
            <person name="Thomas B.C."/>
            <person name="Singh A."/>
            <person name="Wilkins M.J."/>
            <person name="Karaoz U."/>
            <person name="Brodie E.L."/>
            <person name="Williams K.H."/>
            <person name="Hubbard S.S."/>
            <person name="Banfield J.F."/>
        </authorList>
    </citation>
    <scope>NUCLEOTIDE SEQUENCE [LARGE SCALE GENOMIC DNA]</scope>
</reference>
<keyword evidence="1" id="KW-1133">Transmembrane helix</keyword>
<gene>
    <name evidence="3" type="ORF">A2024_01790</name>
</gene>
<name>A0A1F5RF17_9BACT</name>
<feature type="transmembrane region" description="Helical" evidence="1">
    <location>
        <begin position="12"/>
        <end position="35"/>
    </location>
</feature>
<dbReference type="Gene3D" id="3.30.10.20">
    <property type="match status" value="3"/>
</dbReference>
<dbReference type="EMBL" id="MFFM01000027">
    <property type="protein sequence ID" value="OGF12984.1"/>
    <property type="molecule type" value="Genomic_DNA"/>
</dbReference>
<feature type="domain" description="PASTA" evidence="2">
    <location>
        <begin position="172"/>
        <end position="239"/>
    </location>
</feature>
<evidence type="ECO:0000313" key="4">
    <source>
        <dbReference type="Proteomes" id="UP000177230"/>
    </source>
</evidence>
<protein>
    <recommendedName>
        <fullName evidence="2">PASTA domain-containing protein</fullName>
    </recommendedName>
</protein>